<keyword evidence="4 9" id="KW-1133">Transmembrane helix</keyword>
<feature type="region of interest" description="Disordered" evidence="8">
    <location>
        <begin position="1"/>
        <end position="32"/>
    </location>
</feature>
<evidence type="ECO:0000256" key="7">
    <source>
        <dbReference type="ARBA" id="ARBA00023303"/>
    </source>
</evidence>
<feature type="compositionally biased region" description="Basic and acidic residues" evidence="8">
    <location>
        <begin position="669"/>
        <end position="712"/>
    </location>
</feature>
<evidence type="ECO:0000256" key="6">
    <source>
        <dbReference type="ARBA" id="ARBA00023136"/>
    </source>
</evidence>
<dbReference type="OrthoDB" id="297496at2759"/>
<feature type="transmembrane region" description="Helical" evidence="9">
    <location>
        <begin position="164"/>
        <end position="187"/>
    </location>
</feature>
<feature type="transmembrane region" description="Helical" evidence="9">
    <location>
        <begin position="207"/>
        <end position="225"/>
    </location>
</feature>
<evidence type="ECO:0000256" key="4">
    <source>
        <dbReference type="ARBA" id="ARBA00022989"/>
    </source>
</evidence>
<evidence type="ECO:0000256" key="1">
    <source>
        <dbReference type="ARBA" id="ARBA00004141"/>
    </source>
</evidence>
<feature type="region of interest" description="Disordered" evidence="8">
    <location>
        <begin position="652"/>
        <end position="712"/>
    </location>
</feature>
<dbReference type="AlphaFoldDB" id="A0A9P4MP15"/>
<gene>
    <name evidence="11" type="ORF">GQ43DRAFT_495059</name>
</gene>
<organism evidence="11 12">
    <name type="scientific">Delitschia confertaspora ATCC 74209</name>
    <dbReference type="NCBI Taxonomy" id="1513339"/>
    <lineage>
        <taxon>Eukaryota</taxon>
        <taxon>Fungi</taxon>
        <taxon>Dikarya</taxon>
        <taxon>Ascomycota</taxon>
        <taxon>Pezizomycotina</taxon>
        <taxon>Dothideomycetes</taxon>
        <taxon>Pleosporomycetidae</taxon>
        <taxon>Pleosporales</taxon>
        <taxon>Delitschiaceae</taxon>
        <taxon>Delitschia</taxon>
    </lineage>
</organism>
<comment type="subcellular location">
    <subcellularLocation>
        <location evidence="1">Membrane</location>
        <topology evidence="1">Multi-pass membrane protein</topology>
    </subcellularLocation>
</comment>
<feature type="transmembrane region" description="Helical" evidence="9">
    <location>
        <begin position="92"/>
        <end position="115"/>
    </location>
</feature>
<evidence type="ECO:0000256" key="9">
    <source>
        <dbReference type="SAM" id="Phobius"/>
    </source>
</evidence>
<protein>
    <submittedName>
        <fullName evidence="11">Potassium channel-like protein</fullName>
    </submittedName>
</protein>
<evidence type="ECO:0000256" key="5">
    <source>
        <dbReference type="ARBA" id="ARBA00023065"/>
    </source>
</evidence>
<feature type="transmembrane region" description="Helical" evidence="9">
    <location>
        <begin position="422"/>
        <end position="441"/>
    </location>
</feature>
<accession>A0A9P4MP15</accession>
<feature type="transmembrane region" description="Helical" evidence="9">
    <location>
        <begin position="391"/>
        <end position="410"/>
    </location>
</feature>
<evidence type="ECO:0000313" key="11">
    <source>
        <dbReference type="EMBL" id="KAF2197751.1"/>
    </source>
</evidence>
<keyword evidence="12" id="KW-1185">Reference proteome</keyword>
<feature type="transmembrane region" description="Helical" evidence="9">
    <location>
        <begin position="264"/>
        <end position="287"/>
    </location>
</feature>
<dbReference type="SUPFAM" id="SSF81324">
    <property type="entry name" value="Voltage-gated potassium channels"/>
    <property type="match status" value="2"/>
</dbReference>
<keyword evidence="6 9" id="KW-0472">Membrane</keyword>
<sequence>MNDPGAHEPINEAVEDVEDGPDNEQKKLEEEEKDYLDPSRWWFASTACPLIAGTFGPMANAFSLCAVVENWRVYIPPFQDEGHAENIDDPQWLIAINSISLFFAVIANLALLLNMAQRLSFRIAQPITIIGWYLSSILLIILICLASSSIFRNQPADSHALTQAFYYAIIAAALYAIIASLMILTVVGAYKGHYPKEFRLTVSQRTLMLQTIGFVAYLLLGALIYSKLEGWQYLDAVYWADFTLLTIGLGGEFVPKTHTGRGLLFPYAIGGTVMVGLVIGSIRSLVLERGKEKMSARFFETKRQRVLTSLDEEPVEEKIFKLGWFEKIKFDEKGMSETERREKEFEVMRRIQQKAERNKKWFSLTLSTIAALLLWCLGALVFMYAERPQGWTYFVSLYFSYTSLLTIGYGDFTLNSNSGKPFFVFWSLLAVPTLTILISNMSDTVIKAFKDFTIWIGSITVLPGENGALKPLKSGARRIASSKLKEDEEEGKGVRRGGKTDITFDRFKQHVEDEGLKEAQVAGEGGDKLERDIRFYHYILIKETRQLMKDVDASPPKQYSYQEWAYYLKLIGQDETDPRGHRRPHQNQDNASFDNDGPNLGVAHGKDNDGHDESGYRWSWLGIRSPLMGNKSEAQWLLERVAATLEKELLKEMSGTKGKRNRPPISMDDLNKGRSRDDTPEAKGERKMLEKDISGSKKSSEVRRRGMGDEKR</sequence>
<dbReference type="GO" id="GO:0015271">
    <property type="term" value="F:outward rectifier potassium channel activity"/>
    <property type="evidence" value="ECO:0007669"/>
    <property type="project" value="TreeGrafter"/>
</dbReference>
<evidence type="ECO:0000256" key="3">
    <source>
        <dbReference type="ARBA" id="ARBA00022692"/>
    </source>
</evidence>
<dbReference type="PANTHER" id="PTHR11003:SF301">
    <property type="entry name" value="POTASSIUM CHANNEL PROTEIN"/>
    <property type="match status" value="1"/>
</dbReference>
<keyword evidence="7 11" id="KW-0407">Ion channel</keyword>
<evidence type="ECO:0000259" key="10">
    <source>
        <dbReference type="Pfam" id="PF07885"/>
    </source>
</evidence>
<feature type="compositionally biased region" description="Basic and acidic residues" evidence="8">
    <location>
        <begin position="1"/>
        <end position="10"/>
    </location>
</feature>
<reference evidence="11" key="1">
    <citation type="journal article" date="2020" name="Stud. Mycol.">
        <title>101 Dothideomycetes genomes: a test case for predicting lifestyles and emergence of pathogens.</title>
        <authorList>
            <person name="Haridas S."/>
            <person name="Albert R."/>
            <person name="Binder M."/>
            <person name="Bloem J."/>
            <person name="Labutti K."/>
            <person name="Salamov A."/>
            <person name="Andreopoulos B."/>
            <person name="Baker S."/>
            <person name="Barry K."/>
            <person name="Bills G."/>
            <person name="Bluhm B."/>
            <person name="Cannon C."/>
            <person name="Castanera R."/>
            <person name="Culley D."/>
            <person name="Daum C."/>
            <person name="Ezra D."/>
            <person name="Gonzalez J."/>
            <person name="Henrissat B."/>
            <person name="Kuo A."/>
            <person name="Liang C."/>
            <person name="Lipzen A."/>
            <person name="Lutzoni F."/>
            <person name="Magnuson J."/>
            <person name="Mondo S."/>
            <person name="Nolan M."/>
            <person name="Ohm R."/>
            <person name="Pangilinan J."/>
            <person name="Park H.-J."/>
            <person name="Ramirez L."/>
            <person name="Alfaro M."/>
            <person name="Sun H."/>
            <person name="Tritt A."/>
            <person name="Yoshinaga Y."/>
            <person name="Zwiers L.-H."/>
            <person name="Turgeon B."/>
            <person name="Goodwin S."/>
            <person name="Spatafora J."/>
            <person name="Crous P."/>
            <person name="Grigoriev I."/>
        </authorList>
    </citation>
    <scope>NUCLEOTIDE SEQUENCE</scope>
    <source>
        <strain evidence="11">ATCC 74209</strain>
    </source>
</reference>
<dbReference type="InterPro" id="IPR003280">
    <property type="entry name" value="2pore_dom_K_chnl"/>
</dbReference>
<dbReference type="GO" id="GO:0030322">
    <property type="term" value="P:stabilization of membrane potential"/>
    <property type="evidence" value="ECO:0007669"/>
    <property type="project" value="TreeGrafter"/>
</dbReference>
<dbReference type="InterPro" id="IPR013099">
    <property type="entry name" value="K_chnl_dom"/>
</dbReference>
<dbReference type="PANTHER" id="PTHR11003">
    <property type="entry name" value="POTASSIUM CHANNEL, SUBFAMILY K"/>
    <property type="match status" value="1"/>
</dbReference>
<feature type="domain" description="Potassium channel" evidence="10">
    <location>
        <begin position="214"/>
        <end position="286"/>
    </location>
</feature>
<feature type="region of interest" description="Disordered" evidence="8">
    <location>
        <begin position="575"/>
        <end position="611"/>
    </location>
</feature>
<keyword evidence="2" id="KW-0813">Transport</keyword>
<keyword evidence="3 9" id="KW-0812">Transmembrane</keyword>
<dbReference type="GO" id="GO:0005886">
    <property type="term" value="C:plasma membrane"/>
    <property type="evidence" value="ECO:0007669"/>
    <property type="project" value="TreeGrafter"/>
</dbReference>
<name>A0A9P4MP15_9PLEO</name>
<feature type="domain" description="Potassium channel" evidence="10">
    <location>
        <begin position="371"/>
        <end position="445"/>
    </location>
</feature>
<feature type="transmembrane region" description="Helical" evidence="9">
    <location>
        <begin position="127"/>
        <end position="152"/>
    </location>
</feature>
<dbReference type="Pfam" id="PF07885">
    <property type="entry name" value="Ion_trans_2"/>
    <property type="match status" value="2"/>
</dbReference>
<dbReference type="Proteomes" id="UP000799536">
    <property type="component" value="Unassembled WGS sequence"/>
</dbReference>
<dbReference type="Gene3D" id="1.10.287.70">
    <property type="match status" value="2"/>
</dbReference>
<proteinExistence type="predicted"/>
<dbReference type="EMBL" id="ML994203">
    <property type="protein sequence ID" value="KAF2197751.1"/>
    <property type="molecule type" value="Genomic_DNA"/>
</dbReference>
<feature type="transmembrane region" description="Helical" evidence="9">
    <location>
        <begin position="361"/>
        <end position="385"/>
    </location>
</feature>
<evidence type="ECO:0000256" key="8">
    <source>
        <dbReference type="SAM" id="MobiDB-lite"/>
    </source>
</evidence>
<comment type="caution">
    <text evidence="11">The sequence shown here is derived from an EMBL/GenBank/DDBJ whole genome shotgun (WGS) entry which is preliminary data.</text>
</comment>
<dbReference type="GO" id="GO:0022841">
    <property type="term" value="F:potassium ion leak channel activity"/>
    <property type="evidence" value="ECO:0007669"/>
    <property type="project" value="TreeGrafter"/>
</dbReference>
<evidence type="ECO:0000256" key="2">
    <source>
        <dbReference type="ARBA" id="ARBA00022448"/>
    </source>
</evidence>
<evidence type="ECO:0000313" key="12">
    <source>
        <dbReference type="Proteomes" id="UP000799536"/>
    </source>
</evidence>
<feature type="compositionally biased region" description="Acidic residues" evidence="8">
    <location>
        <begin position="13"/>
        <end position="22"/>
    </location>
</feature>
<keyword evidence="5" id="KW-0406">Ion transport</keyword>